<dbReference type="PATRIC" id="fig|1538.10.peg.1327"/>
<evidence type="ECO:0000259" key="3">
    <source>
        <dbReference type="Pfam" id="PF10145"/>
    </source>
</evidence>
<evidence type="ECO:0000256" key="1">
    <source>
        <dbReference type="ARBA" id="ARBA00022612"/>
    </source>
</evidence>
<feature type="transmembrane region" description="Helical" evidence="2">
    <location>
        <begin position="475"/>
        <end position="493"/>
    </location>
</feature>
<keyword evidence="2" id="KW-0472">Membrane</keyword>
<dbReference type="OrthoDB" id="9780715at2"/>
<keyword evidence="1" id="KW-1188">Viral release from host cell</keyword>
<accession>A0A170NKQ3</accession>
<keyword evidence="2" id="KW-0812">Transmembrane</keyword>
<feature type="domain" description="Phage tail tape measure protein" evidence="3">
    <location>
        <begin position="102"/>
        <end position="301"/>
    </location>
</feature>
<dbReference type="Pfam" id="PF10145">
    <property type="entry name" value="PhageMin_Tail"/>
    <property type="match status" value="1"/>
</dbReference>
<keyword evidence="2" id="KW-1133">Transmembrane helix</keyword>
<protein>
    <submittedName>
        <fullName evidence="4">Phage-related minor tail protein</fullName>
    </submittedName>
</protein>
<evidence type="ECO:0000313" key="4">
    <source>
        <dbReference type="EMBL" id="OAA91263.1"/>
    </source>
</evidence>
<dbReference type="Proteomes" id="UP000077407">
    <property type="component" value="Unassembled WGS sequence"/>
</dbReference>
<dbReference type="PANTHER" id="PTHR37813:SF1">
    <property type="entry name" value="FELS-2 PROPHAGE PROTEIN"/>
    <property type="match status" value="1"/>
</dbReference>
<dbReference type="InterPro" id="IPR010090">
    <property type="entry name" value="Phage_tape_meas"/>
</dbReference>
<dbReference type="AlphaFoldDB" id="A0A170NKQ3"/>
<proteinExistence type="predicted"/>
<gene>
    <name evidence="4" type="ORF">WY13_00828</name>
</gene>
<feature type="transmembrane region" description="Helical" evidence="2">
    <location>
        <begin position="394"/>
        <end position="416"/>
    </location>
</feature>
<evidence type="ECO:0000313" key="5">
    <source>
        <dbReference type="Proteomes" id="UP000077407"/>
    </source>
</evidence>
<organism evidence="4 5">
    <name type="scientific">Clostridium ljungdahlii</name>
    <dbReference type="NCBI Taxonomy" id="1538"/>
    <lineage>
        <taxon>Bacteria</taxon>
        <taxon>Bacillati</taxon>
        <taxon>Bacillota</taxon>
        <taxon>Clostridia</taxon>
        <taxon>Eubacteriales</taxon>
        <taxon>Clostridiaceae</taxon>
        <taxon>Clostridium</taxon>
    </lineage>
</organism>
<dbReference type="NCBIfam" id="TIGR01760">
    <property type="entry name" value="tape_meas_TP901"/>
    <property type="match status" value="1"/>
</dbReference>
<evidence type="ECO:0000256" key="2">
    <source>
        <dbReference type="SAM" id="Phobius"/>
    </source>
</evidence>
<reference evidence="4 5" key="1">
    <citation type="journal article" date="2015" name="Biotechnol. Bioeng.">
        <title>Genome sequence and phenotypic characterization of Caulobacter segnis.</title>
        <authorList>
            <person name="Patel S."/>
            <person name="Fletcher B."/>
            <person name="Scott D.C."/>
            <person name="Ely B."/>
        </authorList>
    </citation>
    <scope>NUCLEOTIDE SEQUENCE [LARGE SCALE GENOMIC DNA]</scope>
    <source>
        <strain evidence="4 5">ERI-2</strain>
    </source>
</reference>
<comment type="caution">
    <text evidence="4">The sequence shown here is derived from an EMBL/GenBank/DDBJ whole genome shotgun (WGS) entry which is preliminary data.</text>
</comment>
<dbReference type="RefSeq" id="WP_063554417.1">
    <property type="nucleotide sequence ID" value="NZ_LITT01000007.1"/>
</dbReference>
<sequence length="731" mass="76600">MAINAGSVVAFMELDTSRFTSGLSSAGEQMKQFMNSNNSAETRIQSLGGAMNTVGKTATKAVTLPLIGVGTAAVKTSMDFEAQMSKVQAISGATGNDFTKLREQAIQLGADTAFSASGAAEGMENLASAGFKTNEIMSAMPGMLSLAAAGGVDIATASDIASSSLRGFGMEADRTSHVADVLAKVAGDTNAEITDTGEAMKYIAPVAHSLGISFEDTSAAIGLLSNAGIKGSQAGTTLRSALTNLASPTKAASKVMKQLGMNFFDANGKMIPLGQVIQQLQDKTKGLTQQQKASVMETLFGKEAMSGMLALVDQGPQKFNDLSKELKNCDGASKEMADTMQDNLKGAIESMKGSLETLGIRIGDVLAPGIKKAANFISALANAFNKLPRPIQTIIVYAGVMAAAFGPVMIIFGKIITSTSTVVGAFSKFGPAITKVVGVFPKLITGISKVGTAFGGLKKAAGIFKVLPGIINPPVLITIAVIAGLGLIVYEVIKHWDTCKKYAAAFGKAIKDIFASVGDFFSKSIKGWEIAFDEFKDFLSKSAQGWKMIFKNLGADMKAIGKFIFEGLFNGISSMAGKIKDKVSSIASSIKNTFKSALGIHSPSTFFTGYGINTGQGYINGLDKMQNPIKNRFLKLVNGIKNLGNTKPNFSQLDNIALSGAYGSSGQGLSKISKFGSSKLLNFDPKITLYVTVADTGEKGTAKLTSEVKSMAKSSLKNGLVDFFMNDVIRD</sequence>
<name>A0A170NKQ3_9CLOT</name>
<dbReference type="EMBL" id="LITT01000007">
    <property type="protein sequence ID" value="OAA91263.1"/>
    <property type="molecule type" value="Genomic_DNA"/>
</dbReference>
<dbReference type="PANTHER" id="PTHR37813">
    <property type="entry name" value="FELS-2 PROPHAGE PROTEIN"/>
    <property type="match status" value="1"/>
</dbReference>